<dbReference type="SUPFAM" id="SSF52402">
    <property type="entry name" value="Adenine nucleotide alpha hydrolases-like"/>
    <property type="match status" value="1"/>
</dbReference>
<keyword evidence="5" id="KW-0028">Amino-acid biosynthesis</keyword>
<sequence length="398" mass="44660">MNKRIVLAFSGGLDTSFCIPYLLEQDYEVHTLFVNTGGTPKKEEQQITKRAMELGAKKHINVNVEKSLWTEILAPLIQSGNLYQNKYPALCSDRYLIVKESIKLCRKLKTKYIAHGCTGMGNDQIRFDLSIRALGNFNIITPIREIQNITKNVREYEEDYLKAKGYKVSSLHKKYSINENLMGATISGSEIDTWNEPSPDSFVLCKQPHQYPKKAKSLKIKFSKGKVISLNDKKIVGPELLRNLNSIGGSYGIGRTVFASDTIIGLKGRFVFEAPGITILMCAHRALEESILTDKQNNVKTKIGKEWVDLVYKGFYFEPLRENLEAFLLDSQKNVTGEVMVNLSPGKAEAVSVKSKNILISAEGTYAQSATWSESESKGFIKLIGQSTSTWSNIHNKQ</sequence>
<dbReference type="UniPathway" id="UPA00068">
    <property type="reaction ID" value="UER00113"/>
</dbReference>
<dbReference type="GO" id="GO:0005524">
    <property type="term" value="F:ATP binding"/>
    <property type="evidence" value="ECO:0007669"/>
    <property type="project" value="UniProtKB-KW"/>
</dbReference>
<dbReference type="CDD" id="cd01999">
    <property type="entry name" value="ASS"/>
    <property type="match status" value="1"/>
</dbReference>
<dbReference type="PANTHER" id="PTHR11587:SF2">
    <property type="entry name" value="ARGININOSUCCINATE SYNTHASE"/>
    <property type="match status" value="1"/>
</dbReference>
<evidence type="ECO:0000259" key="9">
    <source>
        <dbReference type="Pfam" id="PF20979"/>
    </source>
</evidence>
<gene>
    <name evidence="10" type="primary">argG</name>
    <name evidence="10" type="ORF">DBW98_04285</name>
</gene>
<dbReference type="EC" id="6.3.4.5" evidence="2"/>
<reference evidence="10 11" key="1">
    <citation type="journal article" date="2018" name="Microbiome">
        <title>Fine metagenomic profile of the Mediterranean stratified and mixed water columns revealed by assembly and recruitment.</title>
        <authorList>
            <person name="Haro-Moreno J.M."/>
            <person name="Lopez-Perez M."/>
            <person name="De La Torre J.R."/>
            <person name="Picazo A."/>
            <person name="Camacho A."/>
            <person name="Rodriguez-Valera F."/>
        </authorList>
    </citation>
    <scope>NUCLEOTIDE SEQUENCE [LARGE SCALE GENOMIC DNA]</scope>
    <source>
        <strain evidence="10">MED-G84</strain>
    </source>
</reference>
<evidence type="ECO:0000259" key="8">
    <source>
        <dbReference type="Pfam" id="PF00764"/>
    </source>
</evidence>
<comment type="pathway">
    <text evidence="1">Amino-acid biosynthesis; L-arginine biosynthesis; L-arginine from L-ornithine and carbamoyl phosphate: step 2/3.</text>
</comment>
<dbReference type="GO" id="GO:0004055">
    <property type="term" value="F:argininosuccinate synthase activity"/>
    <property type="evidence" value="ECO:0007669"/>
    <property type="project" value="UniProtKB-EC"/>
</dbReference>
<feature type="domain" description="Arginosuccinate synthase C-terminal" evidence="9">
    <location>
        <begin position="175"/>
        <end position="388"/>
    </location>
</feature>
<dbReference type="SUPFAM" id="SSF69864">
    <property type="entry name" value="Argininosuccinate synthetase, C-terminal domain"/>
    <property type="match status" value="1"/>
</dbReference>
<feature type="domain" description="Arginosuccinate synthase-like N-terminal" evidence="8">
    <location>
        <begin position="4"/>
        <end position="157"/>
    </location>
</feature>
<organism evidence="10 11">
    <name type="scientific">SAR86 cluster bacterium</name>
    <dbReference type="NCBI Taxonomy" id="2030880"/>
    <lineage>
        <taxon>Bacteria</taxon>
        <taxon>Pseudomonadati</taxon>
        <taxon>Pseudomonadota</taxon>
        <taxon>Gammaproteobacteria</taxon>
        <taxon>SAR86 cluster</taxon>
    </lineage>
</organism>
<evidence type="ECO:0000256" key="5">
    <source>
        <dbReference type="ARBA" id="ARBA00022605"/>
    </source>
</evidence>
<dbReference type="InterPro" id="IPR014729">
    <property type="entry name" value="Rossmann-like_a/b/a_fold"/>
</dbReference>
<dbReference type="Gene3D" id="3.90.1260.10">
    <property type="entry name" value="Argininosuccinate synthetase, chain A, domain 2"/>
    <property type="match status" value="1"/>
</dbReference>
<dbReference type="InterPro" id="IPR048268">
    <property type="entry name" value="Arginosuc_syn_C"/>
</dbReference>
<accession>A0A368BIQ8</accession>
<dbReference type="NCBIfam" id="TIGR00032">
    <property type="entry name" value="argG"/>
    <property type="match status" value="1"/>
</dbReference>
<dbReference type="GO" id="GO:0005737">
    <property type="term" value="C:cytoplasm"/>
    <property type="evidence" value="ECO:0007669"/>
    <property type="project" value="TreeGrafter"/>
</dbReference>
<evidence type="ECO:0000256" key="6">
    <source>
        <dbReference type="ARBA" id="ARBA00022741"/>
    </source>
</evidence>
<evidence type="ECO:0000256" key="7">
    <source>
        <dbReference type="ARBA" id="ARBA00022840"/>
    </source>
</evidence>
<proteinExistence type="predicted"/>
<evidence type="ECO:0000256" key="4">
    <source>
        <dbReference type="ARBA" id="ARBA00022598"/>
    </source>
</evidence>
<dbReference type="PANTHER" id="PTHR11587">
    <property type="entry name" value="ARGININOSUCCINATE SYNTHASE"/>
    <property type="match status" value="1"/>
</dbReference>
<dbReference type="GO" id="GO:0006526">
    <property type="term" value="P:L-arginine biosynthetic process"/>
    <property type="evidence" value="ECO:0007669"/>
    <property type="project" value="UniProtKB-UniPathway"/>
</dbReference>
<evidence type="ECO:0000256" key="1">
    <source>
        <dbReference type="ARBA" id="ARBA00004967"/>
    </source>
</evidence>
<dbReference type="InterPro" id="IPR018223">
    <property type="entry name" value="Arginosuc_synth_CS"/>
</dbReference>
<dbReference type="Gene3D" id="3.40.50.620">
    <property type="entry name" value="HUPs"/>
    <property type="match status" value="1"/>
</dbReference>
<dbReference type="Pfam" id="PF20979">
    <property type="entry name" value="Arginosuc_syn_C"/>
    <property type="match status" value="1"/>
</dbReference>
<evidence type="ECO:0000313" key="11">
    <source>
        <dbReference type="Proteomes" id="UP000253032"/>
    </source>
</evidence>
<dbReference type="GO" id="GO:0000050">
    <property type="term" value="P:urea cycle"/>
    <property type="evidence" value="ECO:0007669"/>
    <property type="project" value="TreeGrafter"/>
</dbReference>
<dbReference type="AlphaFoldDB" id="A0A368BIQ8"/>
<protein>
    <recommendedName>
        <fullName evidence="2">argininosuccinate synthase</fullName>
        <ecNumber evidence="2">6.3.4.5</ecNumber>
    </recommendedName>
</protein>
<dbReference type="InterPro" id="IPR024074">
    <property type="entry name" value="AS_cat/multimer_dom_body"/>
</dbReference>
<evidence type="ECO:0000256" key="3">
    <source>
        <dbReference type="ARBA" id="ARBA00022571"/>
    </source>
</evidence>
<comment type="caution">
    <text evidence="10">The sequence shown here is derived from an EMBL/GenBank/DDBJ whole genome shotgun (WGS) entry which is preliminary data.</text>
</comment>
<keyword evidence="4 10" id="KW-0436">Ligase</keyword>
<name>A0A368BIQ8_9GAMM</name>
<dbReference type="GO" id="GO:0000053">
    <property type="term" value="P:argininosuccinate metabolic process"/>
    <property type="evidence" value="ECO:0007669"/>
    <property type="project" value="TreeGrafter"/>
</dbReference>
<keyword evidence="7" id="KW-0067">ATP-binding</keyword>
<dbReference type="InterPro" id="IPR001518">
    <property type="entry name" value="Arginosuc_synth"/>
</dbReference>
<dbReference type="PROSITE" id="PS00565">
    <property type="entry name" value="ARGININOSUCCIN_SYN_2"/>
    <property type="match status" value="1"/>
</dbReference>
<dbReference type="PROSITE" id="PS00564">
    <property type="entry name" value="ARGININOSUCCIN_SYN_1"/>
    <property type="match status" value="1"/>
</dbReference>
<keyword evidence="3" id="KW-0055">Arginine biosynthesis</keyword>
<keyword evidence="6" id="KW-0547">Nucleotide-binding</keyword>
<dbReference type="Proteomes" id="UP000253032">
    <property type="component" value="Unassembled WGS sequence"/>
</dbReference>
<evidence type="ECO:0000313" key="10">
    <source>
        <dbReference type="EMBL" id="RCL37199.1"/>
    </source>
</evidence>
<evidence type="ECO:0000256" key="2">
    <source>
        <dbReference type="ARBA" id="ARBA00012286"/>
    </source>
</evidence>
<dbReference type="Pfam" id="PF00764">
    <property type="entry name" value="Arginosuc_synth"/>
    <property type="match status" value="1"/>
</dbReference>
<dbReference type="InterPro" id="IPR048267">
    <property type="entry name" value="Arginosuc_syn_N"/>
</dbReference>
<dbReference type="InterPro" id="IPR023434">
    <property type="entry name" value="Arginosuc_synth_type_1_subfam"/>
</dbReference>
<dbReference type="EMBL" id="QOPC01000029">
    <property type="protein sequence ID" value="RCL37199.1"/>
    <property type="molecule type" value="Genomic_DNA"/>
</dbReference>